<accession>A0A7S3R986</accession>
<proteinExistence type="predicted"/>
<dbReference type="EMBL" id="HBIP01035117">
    <property type="protein sequence ID" value="CAE0506314.1"/>
    <property type="molecule type" value="Transcribed_RNA"/>
</dbReference>
<sequence length="130" mass="14253">MTRFRPNLVMKGSPAWEEDSCRTVSVQSVDNGVLELISVKPCSRCKVPTIDPETAEAGDEPLDTLHTFRNGGSLGWSKKSWKHAVFFGTNLVVTPEVRMDICLTCSGGLLSFAYVVLLHMLANARLQVTA</sequence>
<dbReference type="GO" id="GO:0003824">
    <property type="term" value="F:catalytic activity"/>
    <property type="evidence" value="ECO:0007669"/>
    <property type="project" value="InterPro"/>
</dbReference>
<reference evidence="2" key="1">
    <citation type="submission" date="2021-01" db="EMBL/GenBank/DDBJ databases">
        <authorList>
            <person name="Corre E."/>
            <person name="Pelletier E."/>
            <person name="Niang G."/>
            <person name="Scheremetjew M."/>
            <person name="Finn R."/>
            <person name="Kale V."/>
            <person name="Holt S."/>
            <person name="Cochrane G."/>
            <person name="Meng A."/>
            <person name="Brown T."/>
            <person name="Cohen L."/>
        </authorList>
    </citation>
    <scope>NUCLEOTIDE SEQUENCE</scope>
    <source>
        <strain evidence="2">CCMP1320</strain>
    </source>
</reference>
<dbReference type="Pfam" id="PF03473">
    <property type="entry name" value="MOSC"/>
    <property type="match status" value="1"/>
</dbReference>
<gene>
    <name evidence="2" type="ORF">DTER00134_LOCUS21390</name>
</gene>
<evidence type="ECO:0000313" key="2">
    <source>
        <dbReference type="EMBL" id="CAE0506314.1"/>
    </source>
</evidence>
<organism evidence="2">
    <name type="scientific">Dunaliella tertiolecta</name>
    <name type="common">Green alga</name>
    <dbReference type="NCBI Taxonomy" id="3047"/>
    <lineage>
        <taxon>Eukaryota</taxon>
        <taxon>Viridiplantae</taxon>
        <taxon>Chlorophyta</taxon>
        <taxon>core chlorophytes</taxon>
        <taxon>Chlorophyceae</taxon>
        <taxon>CS clade</taxon>
        <taxon>Chlamydomonadales</taxon>
        <taxon>Dunaliellaceae</taxon>
        <taxon>Dunaliella</taxon>
    </lineage>
</organism>
<protein>
    <recommendedName>
        <fullName evidence="1">MOSC domain-containing protein</fullName>
    </recommendedName>
</protein>
<dbReference type="AlphaFoldDB" id="A0A7S3R986"/>
<dbReference type="InterPro" id="IPR005302">
    <property type="entry name" value="MoCF_Sase_C"/>
</dbReference>
<dbReference type="GO" id="GO:0030170">
    <property type="term" value="F:pyridoxal phosphate binding"/>
    <property type="evidence" value="ECO:0007669"/>
    <property type="project" value="InterPro"/>
</dbReference>
<evidence type="ECO:0000259" key="1">
    <source>
        <dbReference type="PROSITE" id="PS51340"/>
    </source>
</evidence>
<dbReference type="PROSITE" id="PS51340">
    <property type="entry name" value="MOSC"/>
    <property type="match status" value="1"/>
</dbReference>
<name>A0A7S3R986_DUNTE</name>
<feature type="domain" description="MOSC" evidence="1">
    <location>
        <begin position="1"/>
        <end position="130"/>
    </location>
</feature>
<dbReference type="GO" id="GO:0030151">
    <property type="term" value="F:molybdenum ion binding"/>
    <property type="evidence" value="ECO:0007669"/>
    <property type="project" value="InterPro"/>
</dbReference>